<sequence>MLENNQEESLTQEAIIVHCPMSYADNMLSTASRSAIVVLLDLRNPNFGADDILLVFRMIDNCMEKILSRKHLNTGVFHRWLGKKPTQRNMIKIIVEVKGVKRRKAKRG</sequence>
<proteinExistence type="predicted"/>
<gene>
    <name evidence="1" type="ORF">EVAR_45752_1</name>
</gene>
<evidence type="ECO:0000313" key="1">
    <source>
        <dbReference type="EMBL" id="GBP77627.1"/>
    </source>
</evidence>
<accession>A0A4C1YT76</accession>
<comment type="caution">
    <text evidence="1">The sequence shown here is derived from an EMBL/GenBank/DDBJ whole genome shotgun (WGS) entry which is preliminary data.</text>
</comment>
<dbReference type="EMBL" id="BGZK01001339">
    <property type="protein sequence ID" value="GBP77627.1"/>
    <property type="molecule type" value="Genomic_DNA"/>
</dbReference>
<evidence type="ECO:0000313" key="2">
    <source>
        <dbReference type="Proteomes" id="UP000299102"/>
    </source>
</evidence>
<organism evidence="1 2">
    <name type="scientific">Eumeta variegata</name>
    <name type="common">Bagworm moth</name>
    <name type="synonym">Eumeta japonica</name>
    <dbReference type="NCBI Taxonomy" id="151549"/>
    <lineage>
        <taxon>Eukaryota</taxon>
        <taxon>Metazoa</taxon>
        <taxon>Ecdysozoa</taxon>
        <taxon>Arthropoda</taxon>
        <taxon>Hexapoda</taxon>
        <taxon>Insecta</taxon>
        <taxon>Pterygota</taxon>
        <taxon>Neoptera</taxon>
        <taxon>Endopterygota</taxon>
        <taxon>Lepidoptera</taxon>
        <taxon>Glossata</taxon>
        <taxon>Ditrysia</taxon>
        <taxon>Tineoidea</taxon>
        <taxon>Psychidae</taxon>
        <taxon>Oiketicinae</taxon>
        <taxon>Eumeta</taxon>
    </lineage>
</organism>
<reference evidence="1 2" key="1">
    <citation type="journal article" date="2019" name="Commun. Biol.">
        <title>The bagworm genome reveals a unique fibroin gene that provides high tensile strength.</title>
        <authorList>
            <person name="Kono N."/>
            <person name="Nakamura H."/>
            <person name="Ohtoshi R."/>
            <person name="Tomita M."/>
            <person name="Numata K."/>
            <person name="Arakawa K."/>
        </authorList>
    </citation>
    <scope>NUCLEOTIDE SEQUENCE [LARGE SCALE GENOMIC DNA]</scope>
</reference>
<protein>
    <submittedName>
        <fullName evidence="1">Uncharacterized protein</fullName>
    </submittedName>
</protein>
<keyword evidence="2" id="KW-1185">Reference proteome</keyword>
<dbReference type="Proteomes" id="UP000299102">
    <property type="component" value="Unassembled WGS sequence"/>
</dbReference>
<dbReference type="AlphaFoldDB" id="A0A4C1YT76"/>
<name>A0A4C1YT76_EUMVA</name>